<dbReference type="AlphaFoldDB" id="A0A133V4M1"/>
<keyword evidence="2" id="KW-0479">Metal-binding</keyword>
<dbReference type="GO" id="GO:0008233">
    <property type="term" value="F:peptidase activity"/>
    <property type="evidence" value="ECO:0007669"/>
    <property type="project" value="UniProtKB-KW"/>
</dbReference>
<dbReference type="GO" id="GO:0005829">
    <property type="term" value="C:cytosol"/>
    <property type="evidence" value="ECO:0007669"/>
    <property type="project" value="TreeGrafter"/>
</dbReference>
<dbReference type="GO" id="GO:0046872">
    <property type="term" value="F:metal ion binding"/>
    <property type="evidence" value="ECO:0007669"/>
    <property type="project" value="UniProtKB-KW"/>
</dbReference>
<comment type="caution">
    <text evidence="4">The sequence shown here is derived from an EMBL/GenBank/DDBJ whole genome shotgun (WGS) entry which is preliminary data.</text>
</comment>
<dbReference type="InterPro" id="IPR002933">
    <property type="entry name" value="Peptidase_M20"/>
</dbReference>
<evidence type="ECO:0000313" key="4">
    <source>
        <dbReference type="EMBL" id="KXB01346.1"/>
    </source>
</evidence>
<dbReference type="Pfam" id="PF01546">
    <property type="entry name" value="Peptidase_M20"/>
    <property type="match status" value="1"/>
</dbReference>
<dbReference type="GO" id="GO:0009089">
    <property type="term" value="P:lysine biosynthetic process via diaminopimelate"/>
    <property type="evidence" value="ECO:0007669"/>
    <property type="project" value="TreeGrafter"/>
</dbReference>
<gene>
    <name evidence="4" type="ORF">AKJ41_01935</name>
</gene>
<proteinExistence type="predicted"/>
<evidence type="ECO:0000256" key="3">
    <source>
        <dbReference type="ARBA" id="ARBA00022801"/>
    </source>
</evidence>
<keyword evidence="1" id="KW-0645">Protease</keyword>
<dbReference type="PANTHER" id="PTHR43270:SF8">
    <property type="entry name" value="DI- AND TRIPEPTIDASE DUG2-RELATED"/>
    <property type="match status" value="1"/>
</dbReference>
<dbReference type="PANTHER" id="PTHR43270">
    <property type="entry name" value="BETA-ALA-HIS DIPEPTIDASE"/>
    <property type="match status" value="1"/>
</dbReference>
<dbReference type="GO" id="GO:0009014">
    <property type="term" value="F:succinyl-diaminopimelate desuccinylase activity"/>
    <property type="evidence" value="ECO:0007669"/>
    <property type="project" value="TreeGrafter"/>
</dbReference>
<dbReference type="EMBL" id="LHXV01000016">
    <property type="protein sequence ID" value="KXB01346.1"/>
    <property type="molecule type" value="Genomic_DNA"/>
</dbReference>
<reference evidence="4 5" key="1">
    <citation type="journal article" date="2016" name="Sci. Rep.">
        <title>Metabolic traits of an uncultured archaeal lineage -MSBL1- from brine pools of the Red Sea.</title>
        <authorList>
            <person name="Mwirichia R."/>
            <person name="Alam I."/>
            <person name="Rashid M."/>
            <person name="Vinu M."/>
            <person name="Ba-Alawi W."/>
            <person name="Anthony Kamau A."/>
            <person name="Kamanda Ngugi D."/>
            <person name="Goker M."/>
            <person name="Klenk H.P."/>
            <person name="Bajic V."/>
            <person name="Stingl U."/>
        </authorList>
    </citation>
    <scope>NUCLEOTIDE SEQUENCE [LARGE SCALE GENOMIC DNA]</scope>
    <source>
        <strain evidence="4">SCGC-AAA259O05</strain>
    </source>
</reference>
<keyword evidence="3" id="KW-0378">Hydrolase</keyword>
<dbReference type="InterPro" id="IPR051458">
    <property type="entry name" value="Cyt/Met_Dipeptidase"/>
</dbReference>
<sequence length="129" mass="14497">MIASTRPDQQPERIKEKLRKHLDENGFEDIKVKSMEGEKPARTSLNSPLARCVTDSAYEVYEKDPVTYPTSAGSGPAHIVKEQGVPVVGIGISHQKLKVHSPNENIRIKDLVKGVKHLVKTIEKFHQYK</sequence>
<evidence type="ECO:0000256" key="1">
    <source>
        <dbReference type="ARBA" id="ARBA00022670"/>
    </source>
</evidence>
<accession>A0A133V4M1</accession>
<dbReference type="Proteomes" id="UP000070344">
    <property type="component" value="Unassembled WGS sequence"/>
</dbReference>
<dbReference type="GO" id="GO:0006508">
    <property type="term" value="P:proteolysis"/>
    <property type="evidence" value="ECO:0007669"/>
    <property type="project" value="UniProtKB-KW"/>
</dbReference>
<protein>
    <recommendedName>
        <fullName evidence="6">Peptidase M20 dimerisation domain-containing protein</fullName>
    </recommendedName>
</protein>
<dbReference type="Gene3D" id="3.30.70.360">
    <property type="match status" value="1"/>
</dbReference>
<evidence type="ECO:0000313" key="5">
    <source>
        <dbReference type="Proteomes" id="UP000070344"/>
    </source>
</evidence>
<dbReference type="Gene3D" id="3.40.630.10">
    <property type="entry name" value="Zn peptidases"/>
    <property type="match status" value="1"/>
</dbReference>
<evidence type="ECO:0008006" key="6">
    <source>
        <dbReference type="Google" id="ProtNLM"/>
    </source>
</evidence>
<name>A0A133V4M1_9EURY</name>
<dbReference type="SUPFAM" id="SSF53187">
    <property type="entry name" value="Zn-dependent exopeptidases"/>
    <property type="match status" value="1"/>
</dbReference>
<evidence type="ECO:0000256" key="2">
    <source>
        <dbReference type="ARBA" id="ARBA00022723"/>
    </source>
</evidence>
<organism evidence="4 5">
    <name type="scientific">candidate division MSBL1 archaeon SCGC-AAA259O05</name>
    <dbReference type="NCBI Taxonomy" id="1698271"/>
    <lineage>
        <taxon>Archaea</taxon>
        <taxon>Methanobacteriati</taxon>
        <taxon>Methanobacteriota</taxon>
        <taxon>candidate division MSBL1</taxon>
    </lineage>
</organism>
<keyword evidence="5" id="KW-1185">Reference proteome</keyword>